<dbReference type="GO" id="GO:0016627">
    <property type="term" value="F:oxidoreductase activity, acting on the CH-CH group of donors"/>
    <property type="evidence" value="ECO:0007669"/>
    <property type="project" value="InterPro"/>
</dbReference>
<dbReference type="Pfam" id="PF02771">
    <property type="entry name" value="Acyl-CoA_dh_N"/>
    <property type="match status" value="1"/>
</dbReference>
<dbReference type="GO" id="GO:0050660">
    <property type="term" value="F:flavin adenine dinucleotide binding"/>
    <property type="evidence" value="ECO:0007669"/>
    <property type="project" value="InterPro"/>
</dbReference>
<reference evidence="11 12" key="1">
    <citation type="submission" date="2019-08" db="EMBL/GenBank/DDBJ databases">
        <authorList>
            <person name="Liang Q."/>
        </authorList>
    </citation>
    <scope>NUCLEOTIDE SEQUENCE [LARGE SCALE GENOMIC DNA]</scope>
    <source>
        <strain evidence="11 12">V1718</strain>
    </source>
</reference>
<dbReference type="InterPro" id="IPR025878">
    <property type="entry name" value="Acyl-CoA_dh-like_C_dom"/>
</dbReference>
<dbReference type="Proteomes" id="UP000321595">
    <property type="component" value="Chromosome"/>
</dbReference>
<evidence type="ECO:0000259" key="10">
    <source>
        <dbReference type="Pfam" id="PF12806"/>
    </source>
</evidence>
<feature type="domain" description="Acyl-CoA dehydrogenase/oxidase N-terminal" evidence="9">
    <location>
        <begin position="85"/>
        <end position="156"/>
    </location>
</feature>
<keyword evidence="4 6" id="KW-0274">FAD</keyword>
<evidence type="ECO:0000256" key="5">
    <source>
        <dbReference type="ARBA" id="ARBA00023002"/>
    </source>
</evidence>
<comment type="cofactor">
    <cofactor evidence="1 6">
        <name>FAD</name>
        <dbReference type="ChEBI" id="CHEBI:57692"/>
    </cofactor>
</comment>
<protein>
    <submittedName>
        <fullName evidence="11">Acyl-CoA dehydrogenase</fullName>
    </submittedName>
</protein>
<dbReference type="EMBL" id="CP042467">
    <property type="protein sequence ID" value="QED30273.1"/>
    <property type="molecule type" value="Genomic_DNA"/>
</dbReference>
<dbReference type="PANTHER" id="PTHR42803:SF1">
    <property type="entry name" value="BROAD-SPECIFICITY LINEAR ACYL-COA DEHYDROGENASE FADE5"/>
    <property type="match status" value="1"/>
</dbReference>
<dbReference type="KEGG" id="bbae:FRD01_02455"/>
<dbReference type="InterPro" id="IPR046373">
    <property type="entry name" value="Acyl-CoA_Oxase/DH_mid-dom_sf"/>
</dbReference>
<name>A0A5B8Y1L0_9DELT</name>
<evidence type="ECO:0000259" key="7">
    <source>
        <dbReference type="Pfam" id="PF00441"/>
    </source>
</evidence>
<dbReference type="Gene3D" id="1.10.540.10">
    <property type="entry name" value="Acyl-CoA dehydrogenase/oxidase, N-terminal domain"/>
    <property type="match status" value="1"/>
</dbReference>
<dbReference type="InterPro" id="IPR037069">
    <property type="entry name" value="AcylCoA_DH/ox_N_sf"/>
</dbReference>
<gene>
    <name evidence="11" type="ORF">FRD01_02455</name>
</gene>
<dbReference type="OrthoDB" id="9765339at2"/>
<keyword evidence="12" id="KW-1185">Reference proteome</keyword>
<feature type="domain" description="Acyl-CoA dehydrogenase/oxidase C-terminal" evidence="7">
    <location>
        <begin position="287"/>
        <end position="454"/>
    </location>
</feature>
<dbReference type="InterPro" id="IPR036250">
    <property type="entry name" value="AcylCo_DH-like_C"/>
</dbReference>
<proteinExistence type="inferred from homology"/>
<accession>A0A5B8Y1L0</accession>
<dbReference type="SUPFAM" id="SSF56645">
    <property type="entry name" value="Acyl-CoA dehydrogenase NM domain-like"/>
    <property type="match status" value="1"/>
</dbReference>
<dbReference type="Gene3D" id="2.40.110.10">
    <property type="entry name" value="Butyryl-CoA Dehydrogenase, subunit A, domain 2"/>
    <property type="match status" value="1"/>
</dbReference>
<dbReference type="InterPro" id="IPR052166">
    <property type="entry name" value="Diverse_Acyl-CoA_DH"/>
</dbReference>
<dbReference type="Pfam" id="PF12806">
    <property type="entry name" value="Acyl-CoA_dh_C"/>
    <property type="match status" value="1"/>
</dbReference>
<dbReference type="AlphaFoldDB" id="A0A5B8Y1L0"/>
<dbReference type="InterPro" id="IPR013786">
    <property type="entry name" value="AcylCoA_DH/ox_N"/>
</dbReference>
<evidence type="ECO:0000256" key="6">
    <source>
        <dbReference type="RuleBase" id="RU362125"/>
    </source>
</evidence>
<sequence length="604" mass="67171">MQHHYKTNLRDIFFNLFELNQIGTKTFGHGKFSHLDEETMRDALAQLEKICVQELAQSFAVSDREGLHFDGEGNVRLPDALKKSLDIYMETGWHLLELPEEFGGFGAPPSMIWAQFEMLAGSNPCVPFYLFGGFITKVINSLGTDDQKKRFCQTIVDRGWGGSMVLTEPDAGSDVGAATTKAKDLGDGTWAIEGVKRFITNGDYDHTENIIHLVLARPEGAGPGTKGLSLFIVPKYWVNEDGSLGDRNGVFVTGLEKKMGLNASATCELTMGDRGVCRGLLMGNVHDGIRQMFRVIEHARMAVGMKSMATLSTGYLNALEYTKERVQGPDLAKASEKDSPRVRVIEHPDVRRMLMTQKAYAEGMRALGYYTAFIQDQVELLGGHESPDAKKLDKLNDLLLPLVKGYCSEKGYEQLAVSLQCYGGSGYCKDYPIEQYIRDAKIDTLYEGTTHIQSLDLFFRKVARDMGATLMGLMAEINTTIESLSETPELSVEMEGLRRAHAEVGSIFQTMLEKVQESVYHVGFQANKVLESLAELVMGWLLVRQAQIAHAKVADAKGTDKDFYTGKLATTRFYVKNVLPQITLRRKLIEASDLDLMDVPESAF</sequence>
<evidence type="ECO:0000259" key="8">
    <source>
        <dbReference type="Pfam" id="PF02770"/>
    </source>
</evidence>
<dbReference type="GO" id="GO:0005886">
    <property type="term" value="C:plasma membrane"/>
    <property type="evidence" value="ECO:0007669"/>
    <property type="project" value="TreeGrafter"/>
</dbReference>
<dbReference type="InterPro" id="IPR006091">
    <property type="entry name" value="Acyl-CoA_Oxase/DH_mid-dom"/>
</dbReference>
<dbReference type="FunFam" id="1.20.140.10:FF:000016">
    <property type="entry name" value="Acyl-CoA dehydrogenase FadE5"/>
    <property type="match status" value="1"/>
</dbReference>
<evidence type="ECO:0000313" key="12">
    <source>
        <dbReference type="Proteomes" id="UP000321595"/>
    </source>
</evidence>
<dbReference type="InterPro" id="IPR009075">
    <property type="entry name" value="AcylCo_DH/oxidase_C"/>
</dbReference>
<evidence type="ECO:0000259" key="9">
    <source>
        <dbReference type="Pfam" id="PF02771"/>
    </source>
</evidence>
<dbReference type="InterPro" id="IPR009100">
    <property type="entry name" value="AcylCoA_DH/oxidase_NM_dom_sf"/>
</dbReference>
<evidence type="ECO:0000313" key="11">
    <source>
        <dbReference type="EMBL" id="QED30273.1"/>
    </source>
</evidence>
<keyword evidence="5 6" id="KW-0560">Oxidoreductase</keyword>
<feature type="domain" description="Acyl-CoA oxidase/dehydrogenase middle" evidence="8">
    <location>
        <begin position="164"/>
        <end position="271"/>
    </location>
</feature>
<organism evidence="11 12">
    <name type="scientific">Microvenator marinus</name>
    <dbReference type="NCBI Taxonomy" id="2600177"/>
    <lineage>
        <taxon>Bacteria</taxon>
        <taxon>Deltaproteobacteria</taxon>
        <taxon>Bradymonadales</taxon>
        <taxon>Microvenatoraceae</taxon>
        <taxon>Microvenator</taxon>
    </lineage>
</organism>
<comment type="similarity">
    <text evidence="2 6">Belongs to the acyl-CoA dehydrogenase family.</text>
</comment>
<evidence type="ECO:0000256" key="3">
    <source>
        <dbReference type="ARBA" id="ARBA00022630"/>
    </source>
</evidence>
<dbReference type="Pfam" id="PF00441">
    <property type="entry name" value="Acyl-CoA_dh_1"/>
    <property type="match status" value="1"/>
</dbReference>
<dbReference type="SUPFAM" id="SSF47203">
    <property type="entry name" value="Acyl-CoA dehydrogenase C-terminal domain-like"/>
    <property type="match status" value="1"/>
</dbReference>
<keyword evidence="3 6" id="KW-0285">Flavoprotein</keyword>
<dbReference type="Pfam" id="PF02770">
    <property type="entry name" value="Acyl-CoA_dh_M"/>
    <property type="match status" value="1"/>
</dbReference>
<dbReference type="PANTHER" id="PTHR42803">
    <property type="entry name" value="ACYL-COA DEHYDROGENASE"/>
    <property type="match status" value="1"/>
</dbReference>
<evidence type="ECO:0000256" key="2">
    <source>
        <dbReference type="ARBA" id="ARBA00009347"/>
    </source>
</evidence>
<evidence type="ECO:0000256" key="1">
    <source>
        <dbReference type="ARBA" id="ARBA00001974"/>
    </source>
</evidence>
<dbReference type="Gene3D" id="1.20.140.10">
    <property type="entry name" value="Butyryl-CoA Dehydrogenase, subunit A, domain 3"/>
    <property type="match status" value="1"/>
</dbReference>
<feature type="domain" description="Acetyl-CoA dehydrogenase-like C-terminal" evidence="10">
    <location>
        <begin position="473"/>
        <end position="600"/>
    </location>
</feature>
<evidence type="ECO:0000256" key="4">
    <source>
        <dbReference type="ARBA" id="ARBA00022827"/>
    </source>
</evidence>